<dbReference type="RefSeq" id="WP_066077970.1">
    <property type="nucleotide sequence ID" value="NZ_FRDK01000002.1"/>
</dbReference>
<dbReference type="EMBL" id="LVJE01000010">
    <property type="protein sequence ID" value="OAB28920.1"/>
    <property type="molecule type" value="Genomic_DNA"/>
</dbReference>
<organism evidence="2 3">
    <name type="scientific">Flavobacterium fryxellicola</name>
    <dbReference type="NCBI Taxonomy" id="249352"/>
    <lineage>
        <taxon>Bacteria</taxon>
        <taxon>Pseudomonadati</taxon>
        <taxon>Bacteroidota</taxon>
        <taxon>Flavobacteriia</taxon>
        <taxon>Flavobacteriales</taxon>
        <taxon>Flavobacteriaceae</taxon>
        <taxon>Flavobacterium</taxon>
    </lineage>
</organism>
<evidence type="ECO:0000313" key="2">
    <source>
        <dbReference type="EMBL" id="OAB28920.1"/>
    </source>
</evidence>
<dbReference type="SUPFAM" id="SSF51004">
    <property type="entry name" value="C-terminal (heme d1) domain of cytochrome cd1-nitrite reductase"/>
    <property type="match status" value="1"/>
</dbReference>
<evidence type="ECO:0000256" key="1">
    <source>
        <dbReference type="SAM" id="SignalP"/>
    </source>
</evidence>
<dbReference type="AlphaFoldDB" id="A0A162P6J6"/>
<dbReference type="Proteomes" id="UP000077164">
    <property type="component" value="Unassembled WGS sequence"/>
</dbReference>
<sequence>MKKIISFVLLVFIIGCSDSDSAQNSDIGQGGSLAVFAIKGNYLYGVDQMKLNVFSLIDSEKPVKVNEIPIGFDIETLFSFGDNLFIGSRNGMFIYSITNPENPIKLSSVQHFTACDPVIANSTHSYVTLNSNTTCGNNINVLQVYDTKDLTNPKLIHSRTLTQPKGIGFFTADYLFVCDDVIKIFNIQNPAEPILVHSIDRNCFDLIIRNNTLFAIGNGGVYLYELNPSNIKDIKVVSEVKF</sequence>
<evidence type="ECO:0000313" key="3">
    <source>
        <dbReference type="Proteomes" id="UP000077164"/>
    </source>
</evidence>
<proteinExistence type="predicted"/>
<dbReference type="InterPro" id="IPR011048">
    <property type="entry name" value="Haem_d1_sf"/>
</dbReference>
<comment type="caution">
    <text evidence="2">The sequence shown here is derived from an EMBL/GenBank/DDBJ whole genome shotgun (WGS) entry which is preliminary data.</text>
</comment>
<name>A0A162P6J6_9FLAO</name>
<dbReference type="STRING" id="249352.SAMN05444395_102352"/>
<feature type="chain" id="PRO_5007837999" description="LVIVD repeat-containing protein" evidence="1">
    <location>
        <begin position="23"/>
        <end position="242"/>
    </location>
</feature>
<dbReference type="OrthoDB" id="1521841at2"/>
<protein>
    <recommendedName>
        <fullName evidence="4">LVIVD repeat-containing protein</fullName>
    </recommendedName>
</protein>
<accession>A0A162P6J6</accession>
<evidence type="ECO:0008006" key="4">
    <source>
        <dbReference type="Google" id="ProtNLM"/>
    </source>
</evidence>
<keyword evidence="1" id="KW-0732">Signal</keyword>
<keyword evidence="3" id="KW-1185">Reference proteome</keyword>
<dbReference type="PROSITE" id="PS51257">
    <property type="entry name" value="PROKAR_LIPOPROTEIN"/>
    <property type="match status" value="1"/>
</dbReference>
<feature type="signal peptide" evidence="1">
    <location>
        <begin position="1"/>
        <end position="22"/>
    </location>
</feature>
<reference evidence="2 3" key="1">
    <citation type="submission" date="2016-03" db="EMBL/GenBank/DDBJ databases">
        <title>Draft genome sequence of Flavobacterium fryxellicola DSM 16209.</title>
        <authorList>
            <person name="Shin S.-K."/>
            <person name="Yi H."/>
        </authorList>
    </citation>
    <scope>NUCLEOTIDE SEQUENCE [LARGE SCALE GENOMIC DNA]</scope>
    <source>
        <strain evidence="2 3">DSM 16209</strain>
    </source>
</reference>
<gene>
    <name evidence="2" type="ORF">FBFR_05530</name>
</gene>